<protein>
    <recommendedName>
        <fullName evidence="4 9">N-(5'-phosphoribosyl)anthranilate isomerase</fullName>
        <shortName evidence="9">PRAI</shortName>
        <ecNumber evidence="3 9">5.3.1.24</ecNumber>
    </recommendedName>
</protein>
<dbReference type="PANTHER" id="PTHR42894:SF1">
    <property type="entry name" value="N-(5'-PHOSPHORIBOSYL)ANTHRANILATE ISOMERASE"/>
    <property type="match status" value="1"/>
</dbReference>
<organism evidence="11 12">
    <name type="scientific">Enterococcus aquimarinus</name>
    <dbReference type="NCBI Taxonomy" id="328396"/>
    <lineage>
        <taxon>Bacteria</taxon>
        <taxon>Bacillati</taxon>
        <taxon>Bacillota</taxon>
        <taxon>Bacilli</taxon>
        <taxon>Lactobacillales</taxon>
        <taxon>Enterococcaceae</taxon>
        <taxon>Enterococcus</taxon>
    </lineage>
</organism>
<dbReference type="Proteomes" id="UP000813384">
    <property type="component" value="Unassembled WGS sequence"/>
</dbReference>
<dbReference type="SUPFAM" id="SSF51366">
    <property type="entry name" value="Ribulose-phoshate binding barrel"/>
    <property type="match status" value="1"/>
</dbReference>
<keyword evidence="6 9" id="KW-0822">Tryptophan biosynthesis</keyword>
<keyword evidence="7 9" id="KW-0057">Aromatic amino acid biosynthesis</keyword>
<dbReference type="AlphaFoldDB" id="A0A9E4DS92"/>
<dbReference type="PANTHER" id="PTHR42894">
    <property type="entry name" value="N-(5'-PHOSPHORIBOSYL)ANTHRANILATE ISOMERASE"/>
    <property type="match status" value="1"/>
</dbReference>
<comment type="caution">
    <text evidence="11">The sequence shown here is derived from an EMBL/GenBank/DDBJ whole genome shotgun (WGS) entry which is preliminary data.</text>
</comment>
<proteinExistence type="inferred from homology"/>
<dbReference type="InterPro" id="IPR011060">
    <property type="entry name" value="RibuloseP-bd_barrel"/>
</dbReference>
<feature type="domain" description="N-(5'phosphoribosyl) anthranilate isomerase (PRAI)" evidence="10">
    <location>
        <begin position="4"/>
        <end position="202"/>
    </location>
</feature>
<evidence type="ECO:0000256" key="4">
    <source>
        <dbReference type="ARBA" id="ARBA00022272"/>
    </source>
</evidence>
<dbReference type="EMBL" id="JAJJVO010000074">
    <property type="protein sequence ID" value="MCC9273585.1"/>
    <property type="molecule type" value="Genomic_DNA"/>
</dbReference>
<gene>
    <name evidence="9" type="primary">trpF</name>
    <name evidence="11" type="ORF">K8V42_04765</name>
</gene>
<evidence type="ECO:0000256" key="8">
    <source>
        <dbReference type="ARBA" id="ARBA00023235"/>
    </source>
</evidence>
<dbReference type="InterPro" id="IPR001240">
    <property type="entry name" value="PRAI_dom"/>
</dbReference>
<evidence type="ECO:0000259" key="10">
    <source>
        <dbReference type="Pfam" id="PF00697"/>
    </source>
</evidence>
<accession>A0A9E4DS92</accession>
<evidence type="ECO:0000256" key="7">
    <source>
        <dbReference type="ARBA" id="ARBA00023141"/>
    </source>
</evidence>
<dbReference type="GO" id="GO:0004640">
    <property type="term" value="F:phosphoribosylanthranilate isomerase activity"/>
    <property type="evidence" value="ECO:0007669"/>
    <property type="project" value="UniProtKB-UniRule"/>
</dbReference>
<evidence type="ECO:0000256" key="3">
    <source>
        <dbReference type="ARBA" id="ARBA00012572"/>
    </source>
</evidence>
<sequence length="207" mass="22683">MTKVKICGLMDQVTVDETVQAGADYLGFVFAKSKRNITPEKVRAITRNVPEKVKIVGVFVSPSLKELEAVIRVAKLDLVQIHGELFPEIVSRISIPVIQSFDGQSPELPSLLASSTADFYLLDAPITNETYAGGNGKTFDWQKISSESQKQLKKKPFFIAGGLTQANVTEAIQFFEPFAVDVSSSVETDGVKDVTKIKAFIKAVKEQ</sequence>
<dbReference type="InterPro" id="IPR044643">
    <property type="entry name" value="TrpF_fam"/>
</dbReference>
<evidence type="ECO:0000313" key="12">
    <source>
        <dbReference type="Proteomes" id="UP000813384"/>
    </source>
</evidence>
<evidence type="ECO:0000256" key="1">
    <source>
        <dbReference type="ARBA" id="ARBA00001164"/>
    </source>
</evidence>
<reference evidence="11" key="1">
    <citation type="journal article" date="2021" name="PeerJ">
        <title>Extensive microbial diversity within the chicken gut microbiome revealed by metagenomics and culture.</title>
        <authorList>
            <person name="Gilroy R."/>
            <person name="Ravi A."/>
            <person name="Getino M."/>
            <person name="Pursley I."/>
            <person name="Horton D.L."/>
            <person name="Alikhan N.F."/>
            <person name="Baker D."/>
            <person name="Gharbi K."/>
            <person name="Hall N."/>
            <person name="Watson M."/>
            <person name="Adriaenssens E.M."/>
            <person name="Foster-Nyarko E."/>
            <person name="Jarju S."/>
            <person name="Secka A."/>
            <person name="Antonio M."/>
            <person name="Oren A."/>
            <person name="Chaudhuri R.R."/>
            <person name="La Ragione R."/>
            <person name="Hildebrand F."/>
            <person name="Pallen M.J."/>
        </authorList>
    </citation>
    <scope>NUCLEOTIDE SEQUENCE</scope>
    <source>
        <strain evidence="11">150</strain>
    </source>
</reference>
<evidence type="ECO:0000256" key="9">
    <source>
        <dbReference type="HAMAP-Rule" id="MF_00135"/>
    </source>
</evidence>
<name>A0A9E4DS92_9ENTE</name>
<evidence type="ECO:0000313" key="11">
    <source>
        <dbReference type="EMBL" id="MCC9273585.1"/>
    </source>
</evidence>
<comment type="similarity">
    <text evidence="9">Belongs to the TrpF family.</text>
</comment>
<comment type="catalytic activity">
    <reaction evidence="1 9">
        <text>N-(5-phospho-beta-D-ribosyl)anthranilate = 1-(2-carboxyphenylamino)-1-deoxy-D-ribulose 5-phosphate</text>
        <dbReference type="Rhea" id="RHEA:21540"/>
        <dbReference type="ChEBI" id="CHEBI:18277"/>
        <dbReference type="ChEBI" id="CHEBI:58613"/>
        <dbReference type="EC" id="5.3.1.24"/>
    </reaction>
</comment>
<dbReference type="Gene3D" id="3.20.20.70">
    <property type="entry name" value="Aldolase class I"/>
    <property type="match status" value="1"/>
</dbReference>
<dbReference type="InterPro" id="IPR013785">
    <property type="entry name" value="Aldolase_TIM"/>
</dbReference>
<dbReference type="Pfam" id="PF00697">
    <property type="entry name" value="PRAI"/>
    <property type="match status" value="1"/>
</dbReference>
<dbReference type="GO" id="GO:0000162">
    <property type="term" value="P:L-tryptophan biosynthetic process"/>
    <property type="evidence" value="ECO:0007669"/>
    <property type="project" value="UniProtKB-UniRule"/>
</dbReference>
<evidence type="ECO:0000256" key="2">
    <source>
        <dbReference type="ARBA" id="ARBA00004664"/>
    </source>
</evidence>
<dbReference type="NCBIfam" id="NF002300">
    <property type="entry name" value="PRK01222.1-7"/>
    <property type="match status" value="1"/>
</dbReference>
<reference evidence="11" key="2">
    <citation type="submission" date="2021-11" db="EMBL/GenBank/DDBJ databases">
        <authorList>
            <person name="Gilroy R."/>
        </authorList>
    </citation>
    <scope>NUCLEOTIDE SEQUENCE</scope>
    <source>
        <strain evidence="11">150</strain>
    </source>
</reference>
<evidence type="ECO:0000256" key="6">
    <source>
        <dbReference type="ARBA" id="ARBA00022822"/>
    </source>
</evidence>
<dbReference type="EC" id="5.3.1.24" evidence="3 9"/>
<keyword evidence="8 9" id="KW-0413">Isomerase</keyword>
<keyword evidence="5 9" id="KW-0028">Amino-acid biosynthesis</keyword>
<dbReference type="HAMAP" id="MF_00135">
    <property type="entry name" value="PRAI"/>
    <property type="match status" value="1"/>
</dbReference>
<evidence type="ECO:0000256" key="5">
    <source>
        <dbReference type="ARBA" id="ARBA00022605"/>
    </source>
</evidence>
<comment type="pathway">
    <text evidence="2 9">Amino-acid biosynthesis; L-tryptophan biosynthesis; L-tryptophan from chorismate: step 3/5.</text>
</comment>
<dbReference type="CDD" id="cd00405">
    <property type="entry name" value="PRAI"/>
    <property type="match status" value="1"/>
</dbReference>